<dbReference type="Proteomes" id="UP001223802">
    <property type="component" value="Chromosome"/>
</dbReference>
<evidence type="ECO:0008006" key="3">
    <source>
        <dbReference type="Google" id="ProtNLM"/>
    </source>
</evidence>
<evidence type="ECO:0000313" key="1">
    <source>
        <dbReference type="EMBL" id="WMC11749.1"/>
    </source>
</evidence>
<keyword evidence="2" id="KW-1185">Reference proteome</keyword>
<protein>
    <recommendedName>
        <fullName evidence="3">Major capsid protein</fullName>
    </recommendedName>
</protein>
<evidence type="ECO:0000313" key="2">
    <source>
        <dbReference type="Proteomes" id="UP001223802"/>
    </source>
</evidence>
<dbReference type="RefSeq" id="WP_306762984.1">
    <property type="nucleotide sequence ID" value="NZ_CP118224.1"/>
</dbReference>
<reference evidence="1 2" key="1">
    <citation type="submission" date="2023-02" db="EMBL/GenBank/DDBJ databases">
        <title>Complete genome sequence of a novel bacterium Oceanimonas sp. NTOU-MSR1 isolated from marine coast sediment.</title>
        <authorList>
            <person name="Yang H.-T."/>
            <person name="Chen Y.-L."/>
            <person name="Ho Y.-N."/>
        </authorList>
    </citation>
    <scope>NUCLEOTIDE SEQUENCE [LARGE SCALE GENOMIC DNA]</scope>
    <source>
        <strain evidence="1 2">NTOU-MSR1</strain>
    </source>
</reference>
<dbReference type="KEGG" id="ope:PU634_05120"/>
<name>A0AA50KQH1_9GAMM</name>
<proteinExistence type="predicted"/>
<gene>
    <name evidence="1" type="ORF">PU634_05120</name>
</gene>
<sequence>MAKKTSHVRRETQEAATFVDALRGEATKGGVFDSAAAKDFIDNSTSQATSAPVPKALQQVFDSADDKEISKISRAIIDGANAYERMHGNQAPGDLLEQAMHLAASTTPDAHRKVLDSIATSDAHAATSLQPNRAVVAILTTLSEAIPFAHYLPADIQSNEAKLAIMVHKAGSDYGAYDKGGLMDGVSSGGRYISTSREHQCVIEETTGTPTGNITGKITAVQDTDNTCDPAAASVPLLKGRAIVYVNGLVSAAESPQNPGNIGGKVEIAGTTHNLSGTIDNATGAIALVANPPIPLGTEVVVEAFIDYEQDDKLTPRVITEVETFTLFANPYRVITAQSIDSRTQMTNELGLDPYSEGVIAIQGQFANERHYEVLRKAKRMSVRNQATFDFKWANRGDMRSRSDVWRDLSAVLGKLSQQMANDTMNHGITHLYVKDFIAAQMVGLPADIWQPSGVWERPGIYRLGRLFGKYDVYYSPKVVEEQADGSSGEILCVGQATDVTRNPFVLGDAVAPMVVPLSVNSDLKQGAAFYARNFTSVNPHKPSALACARINVINMI</sequence>
<accession>A0AA50KQH1</accession>
<organism evidence="1 2">
    <name type="scientific">Oceanimonas pelagia</name>
    <dbReference type="NCBI Taxonomy" id="3028314"/>
    <lineage>
        <taxon>Bacteria</taxon>
        <taxon>Pseudomonadati</taxon>
        <taxon>Pseudomonadota</taxon>
        <taxon>Gammaproteobacteria</taxon>
        <taxon>Aeromonadales</taxon>
        <taxon>Aeromonadaceae</taxon>
        <taxon>Oceanimonas</taxon>
    </lineage>
</organism>
<dbReference type="AlphaFoldDB" id="A0AA50KQH1"/>
<dbReference type="EMBL" id="CP118224">
    <property type="protein sequence ID" value="WMC11749.1"/>
    <property type="molecule type" value="Genomic_DNA"/>
</dbReference>